<comment type="caution">
    <text evidence="1">The sequence shown here is derived from an EMBL/GenBank/DDBJ whole genome shotgun (WGS) entry which is preliminary data.</text>
</comment>
<gene>
    <name evidence="1" type="ORF">HNR39_002095</name>
</gene>
<dbReference type="Proteomes" id="UP000571084">
    <property type="component" value="Unassembled WGS sequence"/>
</dbReference>
<name>A0A840RUR5_9BURK</name>
<accession>A0A840RUR5</accession>
<evidence type="ECO:0000313" key="2">
    <source>
        <dbReference type="Proteomes" id="UP000571084"/>
    </source>
</evidence>
<keyword evidence="2" id="KW-1185">Reference proteome</keyword>
<reference evidence="1 2" key="1">
    <citation type="submission" date="2020-08" db="EMBL/GenBank/DDBJ databases">
        <title>Genomic Encyclopedia of Type Strains, Phase IV (KMG-IV): sequencing the most valuable type-strain genomes for metagenomic binning, comparative biology and taxonomic classification.</title>
        <authorList>
            <person name="Goeker M."/>
        </authorList>
    </citation>
    <scope>NUCLEOTIDE SEQUENCE [LARGE SCALE GENOMIC DNA]</scope>
    <source>
        <strain evidence="1 2">DSM 23240</strain>
    </source>
</reference>
<protein>
    <submittedName>
        <fullName evidence="1">Uncharacterized protein</fullName>
    </submittedName>
</protein>
<sequence length="37" mass="4169">MFLHSTSVLLHPADKNKDVRRCGGEPFDVLLSCNLVR</sequence>
<proteinExistence type="predicted"/>
<evidence type="ECO:0000313" key="1">
    <source>
        <dbReference type="EMBL" id="MBB5200260.1"/>
    </source>
</evidence>
<dbReference type="EMBL" id="JACHHQ010000004">
    <property type="protein sequence ID" value="MBB5200260.1"/>
    <property type="molecule type" value="Genomic_DNA"/>
</dbReference>
<dbReference type="AlphaFoldDB" id="A0A840RUR5"/>
<organism evidence="1 2">
    <name type="scientific">Glaciimonas immobilis</name>
    <dbReference type="NCBI Taxonomy" id="728004"/>
    <lineage>
        <taxon>Bacteria</taxon>
        <taxon>Pseudomonadati</taxon>
        <taxon>Pseudomonadota</taxon>
        <taxon>Betaproteobacteria</taxon>
        <taxon>Burkholderiales</taxon>
        <taxon>Oxalobacteraceae</taxon>
        <taxon>Glaciimonas</taxon>
    </lineage>
</organism>